<keyword evidence="1" id="KW-0472">Membrane</keyword>
<keyword evidence="3" id="KW-1185">Reference proteome</keyword>
<accession>A0A9E7MPB8</accession>
<protein>
    <submittedName>
        <fullName evidence="2">Uncharacterized protein</fullName>
    </submittedName>
</protein>
<dbReference type="Proteomes" id="UP001056685">
    <property type="component" value="Segment"/>
</dbReference>
<gene>
    <name evidence="2" type="ORF">KABACHOK_00370</name>
</gene>
<reference evidence="2" key="1">
    <citation type="submission" date="2022-05" db="EMBL/GenBank/DDBJ databases">
        <authorList>
            <person name="Friedrich I."/>
            <person name="Poehlein A."/>
            <person name="Schneider D."/>
            <person name="Hertel R."/>
            <person name="Daniel R."/>
        </authorList>
    </citation>
    <scope>NUCLEOTIDE SEQUENCE</scope>
</reference>
<evidence type="ECO:0000313" key="3">
    <source>
        <dbReference type="Proteomes" id="UP001056685"/>
    </source>
</evidence>
<keyword evidence="1" id="KW-1133">Transmembrane helix</keyword>
<evidence type="ECO:0000313" key="2">
    <source>
        <dbReference type="EMBL" id="USN13874.1"/>
    </source>
</evidence>
<keyword evidence="1" id="KW-0812">Transmembrane</keyword>
<evidence type="ECO:0000256" key="1">
    <source>
        <dbReference type="SAM" id="Phobius"/>
    </source>
</evidence>
<sequence>MGERVNPMVTVVMFIAAVFIFVVGIAVGVSTQDTDDVQAERLAVHADLLNAEQMVCTEPPRKVETGDPQERCAGAVMMRRYVWGQLTDRRLGELS</sequence>
<feature type="transmembrane region" description="Helical" evidence="1">
    <location>
        <begin position="7"/>
        <end position="29"/>
    </location>
</feature>
<name>A0A9E7MPB8_9CAUD</name>
<proteinExistence type="predicted"/>
<organism evidence="2 3">
    <name type="scientific">Brevundimonas phage vB_BpoS-Kabachok</name>
    <dbReference type="NCBI Taxonomy" id="2948600"/>
    <lineage>
        <taxon>Viruses</taxon>
        <taxon>Duplodnaviria</taxon>
        <taxon>Heunggongvirae</taxon>
        <taxon>Uroviricota</taxon>
        <taxon>Caudoviricetes</taxon>
        <taxon>Jeanschmidtviridae</taxon>
        <taxon>Marchewkavirus</taxon>
        <taxon>Marchewkavirus kabachok</taxon>
    </lineage>
</organism>
<dbReference type="EMBL" id="ON529852">
    <property type="protein sequence ID" value="USN13874.1"/>
    <property type="molecule type" value="Genomic_DNA"/>
</dbReference>